<evidence type="ECO:0000256" key="3">
    <source>
        <dbReference type="ARBA" id="ARBA00023157"/>
    </source>
</evidence>
<name>A0A401TAK8_CHIPU</name>
<keyword evidence="2" id="KW-0472">Membrane</keyword>
<comment type="caution">
    <text evidence="5">Lacks conserved residue(s) required for the propagation of feature annotation.</text>
</comment>
<dbReference type="GO" id="GO:0001755">
    <property type="term" value="P:neural crest cell migration"/>
    <property type="evidence" value="ECO:0007669"/>
    <property type="project" value="TreeGrafter"/>
</dbReference>
<dbReference type="InterPro" id="IPR036352">
    <property type="entry name" value="Semap_dom_sf"/>
</dbReference>
<dbReference type="GO" id="GO:0071526">
    <property type="term" value="P:semaphorin-plexin signaling pathway"/>
    <property type="evidence" value="ECO:0007669"/>
    <property type="project" value="TreeGrafter"/>
</dbReference>
<feature type="non-terminal residue" evidence="7">
    <location>
        <position position="1"/>
    </location>
</feature>
<gene>
    <name evidence="7" type="ORF">chiPu_0023924</name>
</gene>
<dbReference type="GO" id="GO:0005886">
    <property type="term" value="C:plasma membrane"/>
    <property type="evidence" value="ECO:0007669"/>
    <property type="project" value="TreeGrafter"/>
</dbReference>
<evidence type="ECO:0000313" key="8">
    <source>
        <dbReference type="Proteomes" id="UP000287033"/>
    </source>
</evidence>
<dbReference type="EMBL" id="BEZZ01029443">
    <property type="protein sequence ID" value="GCC39642.1"/>
    <property type="molecule type" value="Genomic_DNA"/>
</dbReference>
<dbReference type="STRING" id="137246.A0A401TAK8"/>
<dbReference type="SUPFAM" id="SSF101912">
    <property type="entry name" value="Sema domain"/>
    <property type="match status" value="1"/>
</dbReference>
<dbReference type="Gene3D" id="2.130.10.10">
    <property type="entry name" value="YVTN repeat-like/Quinoprotein amine dehydrogenase"/>
    <property type="match status" value="1"/>
</dbReference>
<organism evidence="7 8">
    <name type="scientific">Chiloscyllium punctatum</name>
    <name type="common">Brownbanded bambooshark</name>
    <name type="synonym">Hemiscyllium punctatum</name>
    <dbReference type="NCBI Taxonomy" id="137246"/>
    <lineage>
        <taxon>Eukaryota</taxon>
        <taxon>Metazoa</taxon>
        <taxon>Chordata</taxon>
        <taxon>Craniata</taxon>
        <taxon>Vertebrata</taxon>
        <taxon>Chondrichthyes</taxon>
        <taxon>Elasmobranchii</taxon>
        <taxon>Galeomorphii</taxon>
        <taxon>Galeoidea</taxon>
        <taxon>Orectolobiformes</taxon>
        <taxon>Hemiscylliidae</taxon>
        <taxon>Chiloscyllium</taxon>
    </lineage>
</organism>
<dbReference type="PROSITE" id="PS51004">
    <property type="entry name" value="SEMA"/>
    <property type="match status" value="1"/>
</dbReference>
<keyword evidence="8" id="KW-1185">Reference proteome</keyword>
<dbReference type="InterPro" id="IPR015943">
    <property type="entry name" value="WD40/YVTN_repeat-like_dom_sf"/>
</dbReference>
<dbReference type="SUPFAM" id="SSF103575">
    <property type="entry name" value="Plexin repeat"/>
    <property type="match status" value="1"/>
</dbReference>
<proteinExistence type="predicted"/>
<dbReference type="GO" id="GO:0045499">
    <property type="term" value="F:chemorepellent activity"/>
    <property type="evidence" value="ECO:0007669"/>
    <property type="project" value="TreeGrafter"/>
</dbReference>
<dbReference type="AlphaFoldDB" id="A0A401TAK8"/>
<dbReference type="InterPro" id="IPR002165">
    <property type="entry name" value="Plexin_repeat"/>
</dbReference>
<dbReference type="Gene3D" id="3.30.1680.10">
    <property type="entry name" value="ligand-binding face of the semaphorins, domain 2"/>
    <property type="match status" value="1"/>
</dbReference>
<dbReference type="InterPro" id="IPR001627">
    <property type="entry name" value="Semap_dom"/>
</dbReference>
<comment type="subcellular location">
    <subcellularLocation>
        <location evidence="1">Membrane</location>
    </subcellularLocation>
</comment>
<evidence type="ECO:0000259" key="6">
    <source>
        <dbReference type="PROSITE" id="PS51004"/>
    </source>
</evidence>
<dbReference type="PANTHER" id="PTHR11036">
    <property type="entry name" value="SEMAPHORIN"/>
    <property type="match status" value="1"/>
</dbReference>
<keyword evidence="4" id="KW-0325">Glycoprotein</keyword>
<feature type="non-terminal residue" evidence="7">
    <location>
        <position position="96"/>
    </location>
</feature>
<dbReference type="GO" id="GO:0007411">
    <property type="term" value="P:axon guidance"/>
    <property type="evidence" value="ECO:0007669"/>
    <property type="project" value="TreeGrafter"/>
</dbReference>
<protein>
    <recommendedName>
        <fullName evidence="6">Sema domain-containing protein</fullName>
    </recommendedName>
</protein>
<dbReference type="GO" id="GO:0030215">
    <property type="term" value="F:semaphorin receptor binding"/>
    <property type="evidence" value="ECO:0007669"/>
    <property type="project" value="InterPro"/>
</dbReference>
<dbReference type="PANTHER" id="PTHR11036:SF20">
    <property type="entry name" value="SEMAPHORIN-3G"/>
    <property type="match status" value="1"/>
</dbReference>
<evidence type="ECO:0000256" key="2">
    <source>
        <dbReference type="ARBA" id="ARBA00023136"/>
    </source>
</evidence>
<accession>A0A401TAK8</accession>
<evidence type="ECO:0000313" key="7">
    <source>
        <dbReference type="EMBL" id="GCC39642.1"/>
    </source>
</evidence>
<dbReference type="Proteomes" id="UP000287033">
    <property type="component" value="Unassembled WGS sequence"/>
</dbReference>
<reference evidence="7 8" key="1">
    <citation type="journal article" date="2018" name="Nat. Ecol. Evol.">
        <title>Shark genomes provide insights into elasmobranch evolution and the origin of vertebrates.</title>
        <authorList>
            <person name="Hara Y"/>
            <person name="Yamaguchi K"/>
            <person name="Onimaru K"/>
            <person name="Kadota M"/>
            <person name="Koyanagi M"/>
            <person name="Keeley SD"/>
            <person name="Tatsumi K"/>
            <person name="Tanaka K"/>
            <person name="Motone F"/>
            <person name="Kageyama Y"/>
            <person name="Nozu R"/>
            <person name="Adachi N"/>
            <person name="Nishimura O"/>
            <person name="Nakagawa R"/>
            <person name="Tanegashima C"/>
            <person name="Kiyatake I"/>
            <person name="Matsumoto R"/>
            <person name="Murakumo K"/>
            <person name="Nishida K"/>
            <person name="Terakita A"/>
            <person name="Kuratani S"/>
            <person name="Sato K"/>
            <person name="Hyodo S Kuraku.S."/>
        </authorList>
    </citation>
    <scope>NUCLEOTIDE SEQUENCE [LARGE SCALE GENOMIC DNA]</scope>
</reference>
<keyword evidence="3" id="KW-1015">Disulfide bond</keyword>
<dbReference type="GO" id="GO:0030335">
    <property type="term" value="P:positive regulation of cell migration"/>
    <property type="evidence" value="ECO:0007669"/>
    <property type="project" value="TreeGrafter"/>
</dbReference>
<dbReference type="OrthoDB" id="9988752at2759"/>
<comment type="caution">
    <text evidence="7">The sequence shown here is derived from an EMBL/GenBank/DDBJ whole genome shotgun (WGS) entry which is preliminary data.</text>
</comment>
<evidence type="ECO:0000256" key="5">
    <source>
        <dbReference type="PROSITE-ProRule" id="PRU00352"/>
    </source>
</evidence>
<feature type="domain" description="Sema" evidence="6">
    <location>
        <begin position="1"/>
        <end position="60"/>
    </location>
</feature>
<dbReference type="InterPro" id="IPR027231">
    <property type="entry name" value="Semaphorin"/>
</dbReference>
<sequence>TGLVLKTIALRKGNGVQSEEVILEELQVFKIPNPITSMEISVKRQQLYVGSRVGVAQVKLHQCETYGNACAECCLARDPYCAWDGSSCTRYLPAAK</sequence>
<evidence type="ECO:0000256" key="4">
    <source>
        <dbReference type="ARBA" id="ARBA00023180"/>
    </source>
</evidence>
<evidence type="ECO:0000256" key="1">
    <source>
        <dbReference type="ARBA" id="ARBA00004370"/>
    </source>
</evidence>
<dbReference type="Pfam" id="PF01437">
    <property type="entry name" value="PSI"/>
    <property type="match status" value="1"/>
</dbReference>